<dbReference type="OrthoDB" id="9768177at2"/>
<evidence type="ECO:0000256" key="9">
    <source>
        <dbReference type="RuleBase" id="RU003357"/>
    </source>
</evidence>
<dbReference type="SUPFAM" id="SSF56935">
    <property type="entry name" value="Porins"/>
    <property type="match status" value="1"/>
</dbReference>
<comment type="similarity">
    <text evidence="8 9">Belongs to the TonB-dependent receptor family.</text>
</comment>
<evidence type="ECO:0000313" key="14">
    <source>
        <dbReference type="Proteomes" id="UP000183200"/>
    </source>
</evidence>
<dbReference type="RefSeq" id="WP_074611943.1">
    <property type="nucleotide sequence ID" value="NZ_FNGY01000011.1"/>
</dbReference>
<dbReference type="InterPro" id="IPR036942">
    <property type="entry name" value="Beta-barrel_TonB_sf"/>
</dbReference>
<evidence type="ECO:0000256" key="10">
    <source>
        <dbReference type="SAM" id="SignalP"/>
    </source>
</evidence>
<dbReference type="GO" id="GO:0009279">
    <property type="term" value="C:cell outer membrane"/>
    <property type="evidence" value="ECO:0007669"/>
    <property type="project" value="UniProtKB-SubCell"/>
</dbReference>
<evidence type="ECO:0000259" key="11">
    <source>
        <dbReference type="Pfam" id="PF00593"/>
    </source>
</evidence>
<feature type="chain" id="PRO_5010241690" evidence="10">
    <location>
        <begin position="24"/>
        <end position="1064"/>
    </location>
</feature>
<proteinExistence type="inferred from homology"/>
<comment type="subcellular location">
    <subcellularLocation>
        <location evidence="1 8">Cell outer membrane</location>
        <topology evidence="1 8">Multi-pass membrane protein</topology>
    </subcellularLocation>
</comment>
<dbReference type="Gene3D" id="2.60.40.1120">
    <property type="entry name" value="Carboxypeptidase-like, regulatory domain"/>
    <property type="match status" value="1"/>
</dbReference>
<feature type="domain" description="TonB-dependent receptor-like beta-barrel" evidence="11">
    <location>
        <begin position="448"/>
        <end position="874"/>
    </location>
</feature>
<feature type="signal peptide" evidence="10">
    <location>
        <begin position="1"/>
        <end position="23"/>
    </location>
</feature>
<dbReference type="Gene3D" id="2.170.130.10">
    <property type="entry name" value="TonB-dependent receptor, plug domain"/>
    <property type="match status" value="1"/>
</dbReference>
<dbReference type="InterPro" id="IPR008969">
    <property type="entry name" value="CarboxyPept-like_regulatory"/>
</dbReference>
<dbReference type="InterPro" id="IPR012910">
    <property type="entry name" value="Plug_dom"/>
</dbReference>
<evidence type="ECO:0000256" key="8">
    <source>
        <dbReference type="PROSITE-ProRule" id="PRU01360"/>
    </source>
</evidence>
<keyword evidence="3 8" id="KW-1134">Transmembrane beta strand</keyword>
<dbReference type="InterPro" id="IPR039426">
    <property type="entry name" value="TonB-dep_rcpt-like"/>
</dbReference>
<dbReference type="PROSITE" id="PS52016">
    <property type="entry name" value="TONB_DEPENDENT_REC_3"/>
    <property type="match status" value="1"/>
</dbReference>
<keyword evidence="7 8" id="KW-0998">Cell outer membrane</keyword>
<evidence type="ECO:0000313" key="13">
    <source>
        <dbReference type="EMBL" id="SDO07809.1"/>
    </source>
</evidence>
<dbReference type="STRING" id="430522.BFS30_08690"/>
<dbReference type="Pfam" id="PF13715">
    <property type="entry name" value="CarbopepD_reg_2"/>
    <property type="match status" value="1"/>
</dbReference>
<keyword evidence="4 8" id="KW-0812">Transmembrane</keyword>
<accession>A0A1H0GM23</accession>
<sequence length="1064" mass="116224">MKIKHLVLAGLPMLCLTGIEAFAATSARISSSANSHTSFFFQGVTQKIIISGTVLDEKSTPVPGVGIKSLKTNKSTVTDAAGRFSIEVESATEQLSFSYIGYTTQTRAAGSGATPLSIKLVPAEGVNLDDVVVVGYGTRRKSDVTGAVGSVKEEQLKERPAASLNQALSGRISGVQVNSNSGRPGGQTNIRIRGFSSIKTTNNPLYVIDGVILPVGSQTQNSNAIDFLNPGDIASVEVLKDASSVAIYGARGANGVILVTTKKGSATGGKISYDVDFSVPTIGPKRVEMLNAKEFIEVENLAFDNAKIYDPEGFAGGKYVDPRIKRKNLPLLFDSNGNPLYDTDWFKEATQNKLSQNHQLGFTGGNAENTYGLFLNYRDDNGLLKNSYLKRYSGRFTMDSQIKTWMKVGGSLNYTNQTENLVDIGTGGLNSVRMITESFPFLPVKYPNGTWADNQNYPGAEGGSNPVHILTDRKYILQTQNTLGNAYANINLAEGLEFRSVIGANIVTRGRSEYNGRSLYGISFDQKGTATLDNNRETYWSFENYLTYNKRFAKDHAITGLLGLSWQKTNIFGFAVGGENFSTDYLEYNNLSGASKPIPGSSRADRFAFNSYFGRLNYSFKDKYLFTVTGRMDGSSKFGSNNKYAFFPSGAVAWKVSEEDFIKGSPVISNLKLRASYGLTGNSEIASFSSLGVLGTGYAAIFNNTRFGGVGTNRLANPNLKWEKTGQSDIGVELGLFNNRISIEADVYYRKTTDMLLDAPVPLTSGYSFITRNIGSMENRGLEFAINTVNVSTEDFTWNTAFNISMNRNKVLSLATPADIFGVGNPGFTNETGIIRVGEAVGSFWGLTRLGTWSESERTEAAKYNYRGKTILPGDVKYLDVNGDYQINDADRMIIGNGSPKAWGSFSNTFKYKNVDLTVELQYSAGNDVLNMTKHSAEDRVGLANSYSSVLNAWTPQNQNTPIAAIRDTRAGYVTNVDTRWVEDGSFIRGRNLLLGYNFPAAITKKLKLNRLRVYTSVQNFFLATKFSGNDPEVTTYSNAFAQGQTFFDYPKPTTYMVGLNVGL</sequence>
<dbReference type="AlphaFoldDB" id="A0A1H0GM23"/>
<dbReference type="Pfam" id="PF07715">
    <property type="entry name" value="Plug"/>
    <property type="match status" value="1"/>
</dbReference>
<keyword evidence="10" id="KW-0732">Signal</keyword>
<dbReference type="NCBIfam" id="TIGR04057">
    <property type="entry name" value="SusC_RagA_signa"/>
    <property type="match status" value="1"/>
</dbReference>
<keyword evidence="5 9" id="KW-0798">TonB box</keyword>
<dbReference type="InterPro" id="IPR023997">
    <property type="entry name" value="TonB-dep_OMP_SusC/RagA_CS"/>
</dbReference>
<reference evidence="14" key="1">
    <citation type="submission" date="2016-10" db="EMBL/GenBank/DDBJ databases">
        <authorList>
            <person name="Varghese N."/>
            <person name="Submissions S."/>
        </authorList>
    </citation>
    <scope>NUCLEOTIDE SEQUENCE [LARGE SCALE GENOMIC DNA]</scope>
    <source>
        <strain evidence="14">DSM 19110</strain>
    </source>
</reference>
<dbReference type="EMBL" id="FNGY01000011">
    <property type="protein sequence ID" value="SDO07809.1"/>
    <property type="molecule type" value="Genomic_DNA"/>
</dbReference>
<evidence type="ECO:0000259" key="12">
    <source>
        <dbReference type="Pfam" id="PF07715"/>
    </source>
</evidence>
<evidence type="ECO:0000256" key="3">
    <source>
        <dbReference type="ARBA" id="ARBA00022452"/>
    </source>
</evidence>
<feature type="domain" description="TonB-dependent receptor plug" evidence="12">
    <location>
        <begin position="141"/>
        <end position="256"/>
    </location>
</feature>
<dbReference type="InterPro" id="IPR037066">
    <property type="entry name" value="Plug_dom_sf"/>
</dbReference>
<keyword evidence="2 8" id="KW-0813">Transport</keyword>
<evidence type="ECO:0000256" key="6">
    <source>
        <dbReference type="ARBA" id="ARBA00023136"/>
    </source>
</evidence>
<protein>
    <submittedName>
        <fullName evidence="13">TonB-linked outer membrane protein, SusC/RagA family</fullName>
    </submittedName>
</protein>
<name>A0A1H0GM23_9SPHI</name>
<evidence type="ECO:0000256" key="4">
    <source>
        <dbReference type="ARBA" id="ARBA00022692"/>
    </source>
</evidence>
<dbReference type="NCBIfam" id="TIGR04056">
    <property type="entry name" value="OMP_RagA_SusC"/>
    <property type="match status" value="1"/>
</dbReference>
<evidence type="ECO:0000256" key="2">
    <source>
        <dbReference type="ARBA" id="ARBA00022448"/>
    </source>
</evidence>
<dbReference type="Gene3D" id="2.40.170.20">
    <property type="entry name" value="TonB-dependent receptor, beta-barrel domain"/>
    <property type="match status" value="1"/>
</dbReference>
<keyword evidence="6 8" id="KW-0472">Membrane</keyword>
<dbReference type="InterPro" id="IPR000531">
    <property type="entry name" value="Beta-barrel_TonB"/>
</dbReference>
<organism evidence="13 14">
    <name type="scientific">Pedobacter steynii</name>
    <dbReference type="NCBI Taxonomy" id="430522"/>
    <lineage>
        <taxon>Bacteria</taxon>
        <taxon>Pseudomonadati</taxon>
        <taxon>Bacteroidota</taxon>
        <taxon>Sphingobacteriia</taxon>
        <taxon>Sphingobacteriales</taxon>
        <taxon>Sphingobacteriaceae</taxon>
        <taxon>Pedobacter</taxon>
    </lineage>
</organism>
<dbReference type="SUPFAM" id="SSF49464">
    <property type="entry name" value="Carboxypeptidase regulatory domain-like"/>
    <property type="match status" value="1"/>
</dbReference>
<gene>
    <name evidence="13" type="ORF">SAMN05421820_111183</name>
</gene>
<evidence type="ECO:0000256" key="1">
    <source>
        <dbReference type="ARBA" id="ARBA00004571"/>
    </source>
</evidence>
<evidence type="ECO:0000256" key="5">
    <source>
        <dbReference type="ARBA" id="ARBA00023077"/>
    </source>
</evidence>
<dbReference type="Proteomes" id="UP000183200">
    <property type="component" value="Unassembled WGS sequence"/>
</dbReference>
<dbReference type="InterPro" id="IPR023996">
    <property type="entry name" value="TonB-dep_OMP_SusC/RagA"/>
</dbReference>
<evidence type="ECO:0000256" key="7">
    <source>
        <dbReference type="ARBA" id="ARBA00023237"/>
    </source>
</evidence>
<dbReference type="Pfam" id="PF00593">
    <property type="entry name" value="TonB_dep_Rec_b-barrel"/>
    <property type="match status" value="1"/>
</dbReference>
<keyword evidence="14" id="KW-1185">Reference proteome</keyword>